<keyword evidence="2" id="KW-1185">Reference proteome</keyword>
<gene>
    <name evidence="1" type="ORF">Pint_18877</name>
</gene>
<reference evidence="2" key="1">
    <citation type="journal article" date="2023" name="G3 (Bethesda)">
        <title>Genome assembly and association tests identify interacting loci associated with vigor, precocity, and sex in interspecific pistachio rootstocks.</title>
        <authorList>
            <person name="Palmer W."/>
            <person name="Jacygrad E."/>
            <person name="Sagayaradj S."/>
            <person name="Cavanaugh K."/>
            <person name="Han R."/>
            <person name="Bertier L."/>
            <person name="Beede B."/>
            <person name="Kafkas S."/>
            <person name="Golino D."/>
            <person name="Preece J."/>
            <person name="Michelmore R."/>
        </authorList>
    </citation>
    <scope>NUCLEOTIDE SEQUENCE [LARGE SCALE GENOMIC DNA]</scope>
</reference>
<protein>
    <submittedName>
        <fullName evidence="1">Uncharacterized protein</fullName>
    </submittedName>
</protein>
<sequence>MSCSFSSEPAMELKDSDFMVVSDIFNKFSDVNDINKELESSGVLFTHEMVLKVLSNLESSPDVARRFFYWVSERESARLSSKSYNLMLKILGANGFIEEFWALVDAMKKKGYGVSGHVRNKMTEKFEKEGLDSDLEKLKGVFATGSIDNSIEKISSRVCKIVRSEFWGDDVEKRLRELNVTFSSDLVKFAVENLGDDPMKALIFFRWAEESGLVKHDEKSYNAMARVLGREDCIDRFWKVVDEMRSRGYQMEEETYVKVLGRFSKRKMVKDAVDLYEFAMAGKNKPSVQCCTFLLRKIVVAKQLDMGLFSKVVSVFTENGNILTDSMLNAVLKALTSVGRLGECNKILQVMEKGGFVASGNMKSKIVFRLSSGGKKDEASEFMDHVETSGSDLGHKMWVSLIEGHCVAGDLERASECFQKMVGKEGASCASHAFELLVNAYCRKNRATDACKLVHDYVRENHLQPSHTTYKELTKKLLVQRRFEDALSLVGLMKSHGFPPFVDPFIDYVSKSGTGDDAIAFLKTMTSKRFPSTSVVLRLFEAFFQARRHSEAQDLLSRCPGYIRNHADVLNLFLVNKSSGGSAAAVAA</sequence>
<name>A0ACC0YY28_9ROSI</name>
<dbReference type="EMBL" id="CM047739">
    <property type="protein sequence ID" value="KAJ0042821.1"/>
    <property type="molecule type" value="Genomic_DNA"/>
</dbReference>
<evidence type="ECO:0000313" key="2">
    <source>
        <dbReference type="Proteomes" id="UP001163603"/>
    </source>
</evidence>
<proteinExistence type="predicted"/>
<comment type="caution">
    <text evidence="1">The sequence shown here is derived from an EMBL/GenBank/DDBJ whole genome shotgun (WGS) entry which is preliminary data.</text>
</comment>
<accession>A0ACC0YY28</accession>
<organism evidence="1 2">
    <name type="scientific">Pistacia integerrima</name>
    <dbReference type="NCBI Taxonomy" id="434235"/>
    <lineage>
        <taxon>Eukaryota</taxon>
        <taxon>Viridiplantae</taxon>
        <taxon>Streptophyta</taxon>
        <taxon>Embryophyta</taxon>
        <taxon>Tracheophyta</taxon>
        <taxon>Spermatophyta</taxon>
        <taxon>Magnoliopsida</taxon>
        <taxon>eudicotyledons</taxon>
        <taxon>Gunneridae</taxon>
        <taxon>Pentapetalae</taxon>
        <taxon>rosids</taxon>
        <taxon>malvids</taxon>
        <taxon>Sapindales</taxon>
        <taxon>Anacardiaceae</taxon>
        <taxon>Pistacia</taxon>
    </lineage>
</organism>
<dbReference type="Proteomes" id="UP001163603">
    <property type="component" value="Chromosome 4"/>
</dbReference>
<evidence type="ECO:0000313" key="1">
    <source>
        <dbReference type="EMBL" id="KAJ0042821.1"/>
    </source>
</evidence>